<evidence type="ECO:0000256" key="9">
    <source>
        <dbReference type="HAMAP-Rule" id="MF_00237"/>
    </source>
</evidence>
<dbReference type="AlphaFoldDB" id="A0A512N9K9"/>
<name>A0A512N9K9_9HYPH</name>
<keyword evidence="4 9" id="KW-0812">Transmembrane</keyword>
<comment type="similarity">
    <text evidence="9">Belongs to the TatB family.</text>
</comment>
<dbReference type="Gene3D" id="1.20.5.3310">
    <property type="match status" value="1"/>
</dbReference>
<dbReference type="GO" id="GO:0033281">
    <property type="term" value="C:TAT protein transport complex"/>
    <property type="evidence" value="ECO:0007669"/>
    <property type="project" value="UniProtKB-UniRule"/>
</dbReference>
<dbReference type="Proteomes" id="UP000321058">
    <property type="component" value="Unassembled WGS sequence"/>
</dbReference>
<reference evidence="11 12" key="1">
    <citation type="submission" date="2019-07" db="EMBL/GenBank/DDBJ databases">
        <title>Whole genome shotgun sequence of Reyranella soli NBRC 108950.</title>
        <authorList>
            <person name="Hosoyama A."/>
            <person name="Uohara A."/>
            <person name="Ohji S."/>
            <person name="Ichikawa N."/>
        </authorList>
    </citation>
    <scope>NUCLEOTIDE SEQUENCE [LARGE SCALE GENOMIC DNA]</scope>
    <source>
        <strain evidence="11 12">NBRC 108950</strain>
    </source>
</reference>
<keyword evidence="3 9" id="KW-1003">Cell membrane</keyword>
<sequence>MFGIDSPELLVIAIVALVVIGPKELPGMLRSWGKWMAQMRGMAAEFRGHVDEMVRQSELDDVKKQLEGTSGLDLQSLDPTKQIKSAIQEGMAEGEKAYNEAKSSFDNPLAEPESAPQIAAEPQPAVAEAAPAVAESAPITSEPLSEPAPAAVAESSSPSSQEEKPAKAAAAG</sequence>
<evidence type="ECO:0000313" key="11">
    <source>
        <dbReference type="EMBL" id="GEP55665.1"/>
    </source>
</evidence>
<organism evidence="11 12">
    <name type="scientific">Reyranella soli</name>
    <dbReference type="NCBI Taxonomy" id="1230389"/>
    <lineage>
        <taxon>Bacteria</taxon>
        <taxon>Pseudomonadati</taxon>
        <taxon>Pseudomonadota</taxon>
        <taxon>Alphaproteobacteria</taxon>
        <taxon>Hyphomicrobiales</taxon>
        <taxon>Reyranellaceae</taxon>
        <taxon>Reyranella</taxon>
    </lineage>
</organism>
<dbReference type="RefSeq" id="WP_147149753.1">
    <property type="nucleotide sequence ID" value="NZ_BKAJ01000043.1"/>
</dbReference>
<keyword evidence="8 9" id="KW-0472">Membrane</keyword>
<comment type="caution">
    <text evidence="11">The sequence shown here is derived from an EMBL/GenBank/DDBJ whole genome shotgun (WGS) entry which is preliminary data.</text>
</comment>
<dbReference type="NCBIfam" id="TIGR01410">
    <property type="entry name" value="tatB"/>
    <property type="match status" value="1"/>
</dbReference>
<feature type="region of interest" description="Disordered" evidence="10">
    <location>
        <begin position="66"/>
        <end position="172"/>
    </location>
</feature>
<comment type="function">
    <text evidence="9">Part of the twin-arginine translocation (Tat) system that transports large folded proteins containing a characteristic twin-arginine motif in their signal peptide across membranes. Together with TatC, TatB is part of a receptor directly interacting with Tat signal peptides. TatB may form an oligomeric binding site that transiently accommodates folded Tat precursor proteins before their translocation.</text>
</comment>
<dbReference type="OrthoDB" id="7206969at2"/>
<dbReference type="EMBL" id="BKAJ01000043">
    <property type="protein sequence ID" value="GEP55665.1"/>
    <property type="molecule type" value="Genomic_DNA"/>
</dbReference>
<comment type="subcellular location">
    <subcellularLocation>
        <location evidence="9">Cell membrane</location>
        <topology evidence="9">Single-pass membrane protein</topology>
    </subcellularLocation>
    <subcellularLocation>
        <location evidence="1">Membrane</location>
        <topology evidence="1">Single-pass membrane protein</topology>
    </subcellularLocation>
</comment>
<keyword evidence="12" id="KW-1185">Reference proteome</keyword>
<dbReference type="GO" id="GO:0008320">
    <property type="term" value="F:protein transmembrane transporter activity"/>
    <property type="evidence" value="ECO:0007669"/>
    <property type="project" value="UniProtKB-UniRule"/>
</dbReference>
<evidence type="ECO:0000256" key="7">
    <source>
        <dbReference type="ARBA" id="ARBA00023010"/>
    </source>
</evidence>
<evidence type="ECO:0000256" key="3">
    <source>
        <dbReference type="ARBA" id="ARBA00022475"/>
    </source>
</evidence>
<evidence type="ECO:0000256" key="10">
    <source>
        <dbReference type="SAM" id="MobiDB-lite"/>
    </source>
</evidence>
<dbReference type="GO" id="GO:0043953">
    <property type="term" value="P:protein transport by the Tat complex"/>
    <property type="evidence" value="ECO:0007669"/>
    <property type="project" value="UniProtKB-UniRule"/>
</dbReference>
<evidence type="ECO:0000256" key="2">
    <source>
        <dbReference type="ARBA" id="ARBA00022448"/>
    </source>
</evidence>
<proteinExistence type="inferred from homology"/>
<feature type="compositionally biased region" description="Low complexity" evidence="10">
    <location>
        <begin position="110"/>
        <end position="160"/>
    </location>
</feature>
<evidence type="ECO:0000256" key="8">
    <source>
        <dbReference type="ARBA" id="ARBA00023136"/>
    </source>
</evidence>
<dbReference type="PANTHER" id="PTHR33162">
    <property type="entry name" value="SEC-INDEPENDENT PROTEIN TRANSLOCASE PROTEIN TATA, CHLOROPLASTIC"/>
    <property type="match status" value="1"/>
</dbReference>
<keyword evidence="7 9" id="KW-0811">Translocation</keyword>
<comment type="subunit">
    <text evidence="9">The Tat system comprises two distinct complexes: a TatABC complex, containing multiple copies of TatA, TatB and TatC subunits, and a separate TatA complex, containing only TatA subunits. Substrates initially bind to the TatABC complex, which probably triggers association of the separate TatA complex to form the active translocon.</text>
</comment>
<keyword evidence="5 9" id="KW-0653">Protein transport</keyword>
<evidence type="ECO:0000313" key="12">
    <source>
        <dbReference type="Proteomes" id="UP000321058"/>
    </source>
</evidence>
<evidence type="ECO:0000256" key="4">
    <source>
        <dbReference type="ARBA" id="ARBA00022692"/>
    </source>
</evidence>
<gene>
    <name evidence="9" type="primary">tatB</name>
    <name evidence="11" type="ORF">RSO01_28310</name>
</gene>
<accession>A0A512N9K9</accession>
<evidence type="ECO:0000256" key="5">
    <source>
        <dbReference type="ARBA" id="ARBA00022927"/>
    </source>
</evidence>
<protein>
    <recommendedName>
        <fullName evidence="9">Sec-independent protein translocase protein TatB</fullName>
    </recommendedName>
</protein>
<dbReference type="InterPro" id="IPR018448">
    <property type="entry name" value="TatB"/>
</dbReference>
<evidence type="ECO:0000256" key="1">
    <source>
        <dbReference type="ARBA" id="ARBA00004167"/>
    </source>
</evidence>
<dbReference type="PRINTS" id="PR01506">
    <property type="entry name" value="TATBPROTEIN"/>
</dbReference>
<dbReference type="InterPro" id="IPR003369">
    <property type="entry name" value="TatA/B/E"/>
</dbReference>
<evidence type="ECO:0000256" key="6">
    <source>
        <dbReference type="ARBA" id="ARBA00022989"/>
    </source>
</evidence>
<dbReference type="HAMAP" id="MF_00237">
    <property type="entry name" value="TatB"/>
    <property type="match status" value="1"/>
</dbReference>
<keyword evidence="2 9" id="KW-0813">Transport</keyword>
<dbReference type="PANTHER" id="PTHR33162:SF1">
    <property type="entry name" value="SEC-INDEPENDENT PROTEIN TRANSLOCASE PROTEIN TATA, CHLOROPLASTIC"/>
    <property type="match status" value="1"/>
</dbReference>
<dbReference type="Pfam" id="PF02416">
    <property type="entry name" value="TatA_B_E"/>
    <property type="match status" value="1"/>
</dbReference>
<keyword evidence="6 9" id="KW-1133">Transmembrane helix</keyword>